<dbReference type="EMBL" id="OBDY01000008">
    <property type="protein sequence ID" value="SNY47227.1"/>
    <property type="molecule type" value="Genomic_DNA"/>
</dbReference>
<organism evidence="2 3">
    <name type="scientific">Paractinoplanes atraurantiacus</name>
    <dbReference type="NCBI Taxonomy" id="1036182"/>
    <lineage>
        <taxon>Bacteria</taxon>
        <taxon>Bacillati</taxon>
        <taxon>Actinomycetota</taxon>
        <taxon>Actinomycetes</taxon>
        <taxon>Micromonosporales</taxon>
        <taxon>Micromonosporaceae</taxon>
        <taxon>Paractinoplanes</taxon>
    </lineage>
</organism>
<evidence type="ECO:0000313" key="2">
    <source>
        <dbReference type="EMBL" id="SNY47227.1"/>
    </source>
</evidence>
<feature type="chain" id="PRO_5011973032" description="Carboxypeptidase regulatory-like domain-containing protein" evidence="1">
    <location>
        <begin position="26"/>
        <end position="443"/>
    </location>
</feature>
<reference evidence="3" key="1">
    <citation type="submission" date="2017-09" db="EMBL/GenBank/DDBJ databases">
        <authorList>
            <person name="Varghese N."/>
            <person name="Submissions S."/>
        </authorList>
    </citation>
    <scope>NUCLEOTIDE SEQUENCE [LARGE SCALE GENOMIC DNA]</scope>
    <source>
        <strain evidence="3">CGMCC 4.6857</strain>
    </source>
</reference>
<sequence>MRMARLVMAVLAALTVLAVPAAARAASGPQIDYATSEFEGNTGVLLVGIRSADGVSRVHADVKDTTGKVVASSDSFWRYRGEPEDATQVWATQEPFILPQMGNYPVDVEVTDTNGVTTRVANAGNLSYVVVTYIDSVTLKPAAATYDKRSVTVTGVLKGRQPGTMEIRRVAGAPISLLNTNWQETTTGADGKFTAEVPIADGDRNIFINYGYDPAHPHHLSSSYDTPVITIKPRATRVTATLSAKKVKAGEPVTVTGTATWNTPDGWAPVSAGRVGLASCDTQDYCTDLGSMPVAAGGTYSLTATPYASTTLRVSYSAPDRPDGYPDPYVAHSRRDTAIVVLQPSSIADFTAAREADGAVYLHGHVAFPGNLTPGTIPVEFQFSETGTGDWLTIGDDDQSYWDGTGYEFDGRLTETRSGWWRARYPGDPANFQAAASKKVFVQ</sequence>
<evidence type="ECO:0008006" key="4">
    <source>
        <dbReference type="Google" id="ProtNLM"/>
    </source>
</evidence>
<evidence type="ECO:0000313" key="3">
    <source>
        <dbReference type="Proteomes" id="UP000219612"/>
    </source>
</evidence>
<keyword evidence="3" id="KW-1185">Reference proteome</keyword>
<dbReference type="RefSeq" id="WP_143234747.1">
    <property type="nucleotide sequence ID" value="NZ_OBDY01000008.1"/>
</dbReference>
<name>A0A285IHG1_9ACTN</name>
<feature type="signal peptide" evidence="1">
    <location>
        <begin position="1"/>
        <end position="25"/>
    </location>
</feature>
<dbReference type="OrthoDB" id="3447380at2"/>
<protein>
    <recommendedName>
        <fullName evidence="4">Carboxypeptidase regulatory-like domain-containing protein</fullName>
    </recommendedName>
</protein>
<gene>
    <name evidence="2" type="ORF">SAMN05421748_10891</name>
</gene>
<dbReference type="Proteomes" id="UP000219612">
    <property type="component" value="Unassembled WGS sequence"/>
</dbReference>
<accession>A0A285IHG1</accession>
<keyword evidence="1" id="KW-0732">Signal</keyword>
<dbReference type="AlphaFoldDB" id="A0A285IHG1"/>
<evidence type="ECO:0000256" key="1">
    <source>
        <dbReference type="SAM" id="SignalP"/>
    </source>
</evidence>
<proteinExistence type="predicted"/>